<dbReference type="AlphaFoldDB" id="A0A2W2EE22"/>
<proteinExistence type="predicted"/>
<sequence length="99" mass="11015">MAQDIHVTSKTIADIQRNLREYVIPGLERLKTSVDSTAVPFPGFGTLGVVLIGKYDGIRDDVRAHATEAIDTIEKWIDALETIKKNWRAAEDASTVVYQ</sequence>
<evidence type="ECO:0000313" key="2">
    <source>
        <dbReference type="Proteomes" id="UP000249304"/>
    </source>
</evidence>
<gene>
    <name evidence="1" type="ORF">C1J01_08440</name>
</gene>
<protein>
    <submittedName>
        <fullName evidence="1">Uncharacterized protein</fullName>
    </submittedName>
</protein>
<reference evidence="1 2" key="1">
    <citation type="submission" date="2018-01" db="EMBL/GenBank/DDBJ databases">
        <title>Draft genome sequence of Nonomuraea sp. KC333.</title>
        <authorList>
            <person name="Sahin N."/>
            <person name="Saygin H."/>
            <person name="Ay H."/>
        </authorList>
    </citation>
    <scope>NUCLEOTIDE SEQUENCE [LARGE SCALE GENOMIC DNA]</scope>
    <source>
        <strain evidence="1 2">KC333</strain>
    </source>
</reference>
<dbReference type="RefSeq" id="WP_111177806.1">
    <property type="nucleotide sequence ID" value="NZ_POUD01000023.1"/>
</dbReference>
<dbReference type="OrthoDB" id="3386703at2"/>
<accession>A0A2W2EE22</accession>
<name>A0A2W2EE22_9ACTN</name>
<evidence type="ECO:0000313" key="1">
    <source>
        <dbReference type="EMBL" id="PZG20693.1"/>
    </source>
</evidence>
<organism evidence="1 2">
    <name type="scientific">Nonomuraea aridisoli</name>
    <dbReference type="NCBI Taxonomy" id="2070368"/>
    <lineage>
        <taxon>Bacteria</taxon>
        <taxon>Bacillati</taxon>
        <taxon>Actinomycetota</taxon>
        <taxon>Actinomycetes</taxon>
        <taxon>Streptosporangiales</taxon>
        <taxon>Streptosporangiaceae</taxon>
        <taxon>Nonomuraea</taxon>
    </lineage>
</organism>
<comment type="caution">
    <text evidence="1">The sequence shown here is derived from an EMBL/GenBank/DDBJ whole genome shotgun (WGS) entry which is preliminary data.</text>
</comment>
<dbReference type="EMBL" id="POUD01000023">
    <property type="protein sequence ID" value="PZG20693.1"/>
    <property type="molecule type" value="Genomic_DNA"/>
</dbReference>
<keyword evidence="2" id="KW-1185">Reference proteome</keyword>
<dbReference type="Proteomes" id="UP000249304">
    <property type="component" value="Unassembled WGS sequence"/>
</dbReference>